<dbReference type="AlphaFoldDB" id="A0A1J5PKI0"/>
<name>A0A1J5PKI0_9ZZZZ</name>
<dbReference type="EMBL" id="MLJW01005521">
    <property type="protein sequence ID" value="OIQ68076.1"/>
    <property type="molecule type" value="Genomic_DNA"/>
</dbReference>
<proteinExistence type="predicted"/>
<accession>A0A1J5PKI0</accession>
<gene>
    <name evidence="1" type="ORF">GALL_503350</name>
</gene>
<organism evidence="1">
    <name type="scientific">mine drainage metagenome</name>
    <dbReference type="NCBI Taxonomy" id="410659"/>
    <lineage>
        <taxon>unclassified sequences</taxon>
        <taxon>metagenomes</taxon>
        <taxon>ecological metagenomes</taxon>
    </lineage>
</organism>
<sequence>MRHQRFLFSLAQAFFHRFFNTCQAHAVLVFGQFTDTANTAIAQVVNVIDLTMTIAQINQNLDHSQNVFIGQYHWPSGLGTAHFGVELHPPDTRQIVGIGVVEQALEQRLHSIFSRWLARAHHAVDGHPCSKLVDCFVGAQGLRNISPLIEFIGVNAGYFLDP</sequence>
<comment type="caution">
    <text evidence="1">The sequence shown here is derived from an EMBL/GenBank/DDBJ whole genome shotgun (WGS) entry which is preliminary data.</text>
</comment>
<protein>
    <submittedName>
        <fullName evidence="1">Uncharacterized protein</fullName>
    </submittedName>
</protein>
<evidence type="ECO:0000313" key="1">
    <source>
        <dbReference type="EMBL" id="OIQ68076.1"/>
    </source>
</evidence>
<reference evidence="1" key="1">
    <citation type="submission" date="2016-10" db="EMBL/GenBank/DDBJ databases">
        <title>Sequence of Gallionella enrichment culture.</title>
        <authorList>
            <person name="Poehlein A."/>
            <person name="Muehling M."/>
            <person name="Daniel R."/>
        </authorList>
    </citation>
    <scope>NUCLEOTIDE SEQUENCE</scope>
</reference>